<dbReference type="GO" id="GO:0004016">
    <property type="term" value="F:adenylate cyclase activity"/>
    <property type="evidence" value="ECO:0007669"/>
    <property type="project" value="TreeGrafter"/>
</dbReference>
<reference evidence="4" key="1">
    <citation type="submission" date="2020-11" db="EMBL/GenBank/DDBJ databases">
        <title>Sequencing the genomes of 1000 actinobacteria strains.</title>
        <authorList>
            <person name="Klenk H.-P."/>
        </authorList>
    </citation>
    <scope>NUCLEOTIDE SEQUENCE</scope>
    <source>
        <strain evidence="4">DSM 45356</strain>
    </source>
</reference>
<dbReference type="Proteomes" id="UP000622552">
    <property type="component" value="Unassembled WGS sequence"/>
</dbReference>
<dbReference type="GO" id="GO:0005524">
    <property type="term" value="F:ATP binding"/>
    <property type="evidence" value="ECO:0007669"/>
    <property type="project" value="UniProtKB-KW"/>
</dbReference>
<name>A0A8J7KGJ5_9ACTN</name>
<dbReference type="CDD" id="cd06170">
    <property type="entry name" value="LuxR_C_like"/>
    <property type="match status" value="1"/>
</dbReference>
<evidence type="ECO:0000256" key="1">
    <source>
        <dbReference type="ARBA" id="ARBA00022741"/>
    </source>
</evidence>
<dbReference type="PROSITE" id="PS50043">
    <property type="entry name" value="HTH_LUXR_2"/>
    <property type="match status" value="1"/>
</dbReference>
<dbReference type="Pfam" id="PF13191">
    <property type="entry name" value="AAA_16"/>
    <property type="match status" value="1"/>
</dbReference>
<evidence type="ECO:0000313" key="4">
    <source>
        <dbReference type="EMBL" id="MBG6137445.1"/>
    </source>
</evidence>
<evidence type="ECO:0000313" key="5">
    <source>
        <dbReference type="Proteomes" id="UP000622552"/>
    </source>
</evidence>
<proteinExistence type="predicted"/>
<comment type="caution">
    <text evidence="4">The sequence shown here is derived from an EMBL/GenBank/DDBJ whole genome shotgun (WGS) entry which is preliminary data.</text>
</comment>
<dbReference type="SUPFAM" id="SSF46894">
    <property type="entry name" value="C-terminal effector domain of the bipartite response regulators"/>
    <property type="match status" value="1"/>
</dbReference>
<dbReference type="Pfam" id="PF00196">
    <property type="entry name" value="GerE"/>
    <property type="match status" value="1"/>
</dbReference>
<sequence length="970" mass="104219">MRLISSALLGRDAELTRLTDALRVALNGTGQTALLVGEAGIGKSRLALELQRIAEAEGVLVCHGRTSTTASSVPFRPLAEAVLTLVRVVGLTDHPELAPYRPALGRLIPEWRERDDARRGESVLVLAESILRLLAVASRDNGCLIVLEDLHDADPETLAVVEYLIDNLGQHPVLLVATSRPEVGAARELAESALRRRMAQVMELGPLDDDAVNQLIAHCLESAQETVPPIVTAQVRRDGDGNPFVVEELLAGLVGAGHLVRRSRVWTVDGSVTTKVPTTVVVSVTERAERLGEAGHALLRGAATLGRRFSVEVVQRATGVDVGLLRQVLSTAVRTQLIVPDEQGPEWYAFRHALTADALLAPLLPSERAALAGELAVAIEALFPTLDGDWCQHLAQLKLATGDEPAAASLFTEAGRRALADGAPTSAVTLLEKARTLSFGWFSPALRAETLEPLLSALTESGQTERALEMEKDLEALAGHLDGARLAALHTRMAEAAAVAGRWRDGLAQVAIARRLLGPDAPPGRSAPIDVIEARILQDVPDDPRVGEAEGLARRALEDALRFPLPEVGCQALEVLGIAARRRSMAESESLFQRMLDLADEHKLSVWRVTALSYLGGNDLLADGVAGRLHQAREESARIGALPTLCTVNGLLSWLAVHHGDYAGSQAIVEPCAELAGRLRLRQVNRYLSLVSAVSAAHQGRRRDMETHLEALVSAGGEDTHYLPVAWGLAEGFYELIEENRAGCRSKIDQARERERRFPSAYTLSGSFGLGLLLEVLDRDAGWAEHDAIAGSMPGLVRWNLQFVVAARAVLHARDGDSIAAELAVAECHDVGEPFPLGRAIVLRLLAEEALDGGWGNPVAWARTAGEYFHRAGLGTTGAACRSILRRAGASVPQQRQGWEGVPAPLRESGVTVREFEVLVLLAERIGNVEIGQRLFISARTVEKHVASLLAKLGHADRLSLCDYAAGLVF</sequence>
<protein>
    <submittedName>
        <fullName evidence="4">DNA-binding CsgD family transcriptional regulator</fullName>
    </submittedName>
</protein>
<dbReference type="InterPro" id="IPR041664">
    <property type="entry name" value="AAA_16"/>
</dbReference>
<dbReference type="EMBL" id="JADOUF010000001">
    <property type="protein sequence ID" value="MBG6137445.1"/>
    <property type="molecule type" value="Genomic_DNA"/>
</dbReference>
<keyword evidence="2" id="KW-0067">ATP-binding</keyword>
<dbReference type="InterPro" id="IPR036388">
    <property type="entry name" value="WH-like_DNA-bd_sf"/>
</dbReference>
<organism evidence="4 5">
    <name type="scientific">Longispora fulva</name>
    <dbReference type="NCBI Taxonomy" id="619741"/>
    <lineage>
        <taxon>Bacteria</taxon>
        <taxon>Bacillati</taxon>
        <taxon>Actinomycetota</taxon>
        <taxon>Actinomycetes</taxon>
        <taxon>Micromonosporales</taxon>
        <taxon>Micromonosporaceae</taxon>
        <taxon>Longispora</taxon>
    </lineage>
</organism>
<dbReference type="PRINTS" id="PR00038">
    <property type="entry name" value="HTHLUXR"/>
</dbReference>
<dbReference type="RefSeq" id="WP_197004316.1">
    <property type="nucleotide sequence ID" value="NZ_BONS01000020.1"/>
</dbReference>
<dbReference type="InterPro" id="IPR000792">
    <property type="entry name" value="Tscrpt_reg_LuxR_C"/>
</dbReference>
<dbReference type="PANTHER" id="PTHR16305:SF28">
    <property type="entry name" value="GUANYLATE CYCLASE DOMAIN-CONTAINING PROTEIN"/>
    <property type="match status" value="1"/>
</dbReference>
<gene>
    <name evidence="4" type="ORF">IW245_003639</name>
</gene>
<keyword evidence="1" id="KW-0547">Nucleotide-binding</keyword>
<dbReference type="AlphaFoldDB" id="A0A8J7KGJ5"/>
<dbReference type="InterPro" id="IPR027417">
    <property type="entry name" value="P-loop_NTPase"/>
</dbReference>
<feature type="domain" description="HTH luxR-type" evidence="3">
    <location>
        <begin position="904"/>
        <end position="969"/>
    </location>
</feature>
<dbReference type="SMART" id="SM00382">
    <property type="entry name" value="AAA"/>
    <property type="match status" value="1"/>
</dbReference>
<evidence type="ECO:0000256" key="2">
    <source>
        <dbReference type="ARBA" id="ARBA00022840"/>
    </source>
</evidence>
<accession>A0A8J7KGJ5</accession>
<dbReference type="PANTHER" id="PTHR16305">
    <property type="entry name" value="TESTICULAR SOLUBLE ADENYLYL CYCLASE"/>
    <property type="match status" value="1"/>
</dbReference>
<evidence type="ECO:0000259" key="3">
    <source>
        <dbReference type="PROSITE" id="PS50043"/>
    </source>
</evidence>
<keyword evidence="5" id="KW-1185">Reference proteome</keyword>
<dbReference type="InterPro" id="IPR003593">
    <property type="entry name" value="AAA+_ATPase"/>
</dbReference>
<dbReference type="Gene3D" id="3.40.50.300">
    <property type="entry name" value="P-loop containing nucleotide triphosphate hydrolases"/>
    <property type="match status" value="1"/>
</dbReference>
<keyword evidence="4" id="KW-0238">DNA-binding</keyword>
<dbReference type="SUPFAM" id="SSF52540">
    <property type="entry name" value="P-loop containing nucleoside triphosphate hydrolases"/>
    <property type="match status" value="1"/>
</dbReference>
<dbReference type="GO" id="GO:0003677">
    <property type="term" value="F:DNA binding"/>
    <property type="evidence" value="ECO:0007669"/>
    <property type="project" value="UniProtKB-KW"/>
</dbReference>
<dbReference type="GO" id="GO:0006355">
    <property type="term" value="P:regulation of DNA-templated transcription"/>
    <property type="evidence" value="ECO:0007669"/>
    <property type="project" value="InterPro"/>
</dbReference>
<dbReference type="GO" id="GO:0005737">
    <property type="term" value="C:cytoplasm"/>
    <property type="evidence" value="ECO:0007669"/>
    <property type="project" value="TreeGrafter"/>
</dbReference>
<dbReference type="InterPro" id="IPR016032">
    <property type="entry name" value="Sig_transdc_resp-reg_C-effctor"/>
</dbReference>
<dbReference type="Gene3D" id="1.10.10.10">
    <property type="entry name" value="Winged helix-like DNA-binding domain superfamily/Winged helix DNA-binding domain"/>
    <property type="match status" value="1"/>
</dbReference>
<dbReference type="SMART" id="SM00421">
    <property type="entry name" value="HTH_LUXR"/>
    <property type="match status" value="1"/>
</dbReference>